<evidence type="ECO:0000256" key="3">
    <source>
        <dbReference type="ARBA" id="ARBA00022692"/>
    </source>
</evidence>
<keyword evidence="10" id="KW-1185">Reference proteome</keyword>
<dbReference type="PANTHER" id="PTHR30509:SF9">
    <property type="entry name" value="MULTIDRUG RESISTANCE PROTEIN MDTO"/>
    <property type="match status" value="1"/>
</dbReference>
<evidence type="ECO:0000256" key="2">
    <source>
        <dbReference type="ARBA" id="ARBA00022475"/>
    </source>
</evidence>
<name>A0A7Y9RZF8_9ACTN</name>
<evidence type="ECO:0000313" key="9">
    <source>
        <dbReference type="EMBL" id="NYG57617.1"/>
    </source>
</evidence>
<dbReference type="Pfam" id="PF13515">
    <property type="entry name" value="FUSC_2"/>
    <property type="match status" value="1"/>
</dbReference>
<keyword evidence="4 7" id="KW-1133">Transmembrane helix</keyword>
<gene>
    <name evidence="9" type="ORF">BJ980_000540</name>
</gene>
<keyword evidence="3 7" id="KW-0812">Transmembrane</keyword>
<feature type="domain" description="Integral membrane bound transporter" evidence="8">
    <location>
        <begin position="50"/>
        <end position="173"/>
    </location>
</feature>
<comment type="caution">
    <text evidence="9">The sequence shown here is derived from an EMBL/GenBank/DDBJ whole genome shotgun (WGS) entry which is preliminary data.</text>
</comment>
<evidence type="ECO:0000256" key="1">
    <source>
        <dbReference type="ARBA" id="ARBA00004651"/>
    </source>
</evidence>
<evidence type="ECO:0000313" key="10">
    <source>
        <dbReference type="Proteomes" id="UP000540656"/>
    </source>
</evidence>
<dbReference type="GO" id="GO:0005886">
    <property type="term" value="C:plasma membrane"/>
    <property type="evidence" value="ECO:0007669"/>
    <property type="project" value="UniProtKB-SubCell"/>
</dbReference>
<dbReference type="PANTHER" id="PTHR30509">
    <property type="entry name" value="P-HYDROXYBENZOIC ACID EFFLUX PUMP SUBUNIT-RELATED"/>
    <property type="match status" value="1"/>
</dbReference>
<evidence type="ECO:0000256" key="7">
    <source>
        <dbReference type="SAM" id="Phobius"/>
    </source>
</evidence>
<reference evidence="9 10" key="1">
    <citation type="submission" date="2020-07" db="EMBL/GenBank/DDBJ databases">
        <title>Sequencing the genomes of 1000 actinobacteria strains.</title>
        <authorList>
            <person name="Klenk H.-P."/>
        </authorList>
    </citation>
    <scope>NUCLEOTIDE SEQUENCE [LARGE SCALE GENOMIC DNA]</scope>
    <source>
        <strain evidence="9 10">DSM 23819</strain>
    </source>
</reference>
<evidence type="ECO:0000256" key="5">
    <source>
        <dbReference type="ARBA" id="ARBA00023136"/>
    </source>
</evidence>
<evidence type="ECO:0000256" key="4">
    <source>
        <dbReference type="ARBA" id="ARBA00022989"/>
    </source>
</evidence>
<feature type="transmembrane region" description="Helical" evidence="7">
    <location>
        <begin position="164"/>
        <end position="184"/>
    </location>
</feature>
<dbReference type="RefSeq" id="WP_218855391.1">
    <property type="nucleotide sequence ID" value="NZ_JACCAA010000001.1"/>
</dbReference>
<keyword evidence="5 7" id="KW-0472">Membrane</keyword>
<feature type="transmembrane region" description="Helical" evidence="7">
    <location>
        <begin position="93"/>
        <end position="126"/>
    </location>
</feature>
<sequence length="367" mass="39250">MAEAYSGERWSGSHDEWEYGGAMPLTGAVRTAKRAPLLQMVKTALATILAWIVAGLLIPDGPAPVFAAIAAMLVVQPSLNQSLTKGVERSVGVIAGVVLASALALAFGSATWVVLIATAAALALAWGLRMTMGSANQVAISALLVLAIGSGTVDYALARILETFIGAIIGIVVHLALVPPVAMVPARRALDNFGEEIARSLERLSADLSHPRSPKQLEALMIDARRLHGVREETYEALSEADDSLALNPRGRRHRDEVAGLRQTVDIFALIATQVLGMARAYVDQYDEGVHSELAVRGIAEELRRAAHDTRRQVRLTLAEPSSPYVEEAPALTAPLTLGAPSGMRWILIGSLMEDLRRIREELGART</sequence>
<dbReference type="AlphaFoldDB" id="A0A7Y9RZF8"/>
<evidence type="ECO:0000259" key="8">
    <source>
        <dbReference type="Pfam" id="PF13515"/>
    </source>
</evidence>
<feature type="transmembrane region" description="Helical" evidence="7">
    <location>
        <begin position="138"/>
        <end position="158"/>
    </location>
</feature>
<accession>A0A7Y9RZF8</accession>
<feature type="transmembrane region" description="Helical" evidence="7">
    <location>
        <begin position="43"/>
        <end position="73"/>
    </location>
</feature>
<comment type="subcellular location">
    <subcellularLocation>
        <location evidence="1">Cell membrane</location>
        <topology evidence="1">Multi-pass membrane protein</topology>
    </subcellularLocation>
</comment>
<dbReference type="Proteomes" id="UP000540656">
    <property type="component" value="Unassembled WGS sequence"/>
</dbReference>
<comment type="similarity">
    <text evidence="6">Belongs to the YccS/YhfK family.</text>
</comment>
<organism evidence="9 10">
    <name type="scientific">Nocardioides daedukensis</name>
    <dbReference type="NCBI Taxonomy" id="634462"/>
    <lineage>
        <taxon>Bacteria</taxon>
        <taxon>Bacillati</taxon>
        <taxon>Actinomycetota</taxon>
        <taxon>Actinomycetes</taxon>
        <taxon>Propionibacteriales</taxon>
        <taxon>Nocardioidaceae</taxon>
        <taxon>Nocardioides</taxon>
    </lineage>
</organism>
<evidence type="ECO:0000256" key="6">
    <source>
        <dbReference type="ARBA" id="ARBA00043993"/>
    </source>
</evidence>
<dbReference type="EMBL" id="JACCAA010000001">
    <property type="protein sequence ID" value="NYG57617.1"/>
    <property type="molecule type" value="Genomic_DNA"/>
</dbReference>
<dbReference type="InterPro" id="IPR049453">
    <property type="entry name" value="Memb_transporter_dom"/>
</dbReference>
<proteinExistence type="inferred from homology"/>
<keyword evidence="2" id="KW-1003">Cell membrane</keyword>
<protein>
    <submittedName>
        <fullName evidence="9">Uncharacterized membrane protein YgaE (UPF0421/DUF939 family)</fullName>
    </submittedName>
</protein>